<gene>
    <name evidence="1" type="ORF">DPMN_023473</name>
</gene>
<comment type="caution">
    <text evidence="1">The sequence shown here is derived from an EMBL/GenBank/DDBJ whole genome shotgun (WGS) entry which is preliminary data.</text>
</comment>
<reference evidence="1" key="2">
    <citation type="submission" date="2020-11" db="EMBL/GenBank/DDBJ databases">
        <authorList>
            <person name="McCartney M.A."/>
            <person name="Auch B."/>
            <person name="Kono T."/>
            <person name="Mallez S."/>
            <person name="Becker A."/>
            <person name="Gohl D.M."/>
            <person name="Silverstein K.A.T."/>
            <person name="Koren S."/>
            <person name="Bechman K.B."/>
            <person name="Herman A."/>
            <person name="Abrahante J.E."/>
            <person name="Garbe J."/>
        </authorList>
    </citation>
    <scope>NUCLEOTIDE SEQUENCE</scope>
    <source>
        <strain evidence="1">Duluth1</strain>
        <tissue evidence="1">Whole animal</tissue>
    </source>
</reference>
<evidence type="ECO:0000313" key="2">
    <source>
        <dbReference type="Proteomes" id="UP000828390"/>
    </source>
</evidence>
<evidence type="ECO:0000313" key="1">
    <source>
        <dbReference type="EMBL" id="KAH3860570.1"/>
    </source>
</evidence>
<keyword evidence="2" id="KW-1185">Reference proteome</keyword>
<dbReference type="Proteomes" id="UP000828390">
    <property type="component" value="Unassembled WGS sequence"/>
</dbReference>
<reference evidence="1" key="1">
    <citation type="journal article" date="2019" name="bioRxiv">
        <title>The Genome of the Zebra Mussel, Dreissena polymorpha: A Resource for Invasive Species Research.</title>
        <authorList>
            <person name="McCartney M.A."/>
            <person name="Auch B."/>
            <person name="Kono T."/>
            <person name="Mallez S."/>
            <person name="Zhang Y."/>
            <person name="Obille A."/>
            <person name="Becker A."/>
            <person name="Abrahante J.E."/>
            <person name="Garbe J."/>
            <person name="Badalamenti J.P."/>
            <person name="Herman A."/>
            <person name="Mangelson H."/>
            <person name="Liachko I."/>
            <person name="Sullivan S."/>
            <person name="Sone E.D."/>
            <person name="Koren S."/>
            <person name="Silverstein K.A.T."/>
            <person name="Beckman K.B."/>
            <person name="Gohl D.M."/>
        </authorList>
    </citation>
    <scope>NUCLEOTIDE SEQUENCE</scope>
    <source>
        <strain evidence="1">Duluth1</strain>
        <tissue evidence="1">Whole animal</tissue>
    </source>
</reference>
<proteinExistence type="predicted"/>
<dbReference type="AlphaFoldDB" id="A0A9D4LKT1"/>
<name>A0A9D4LKT1_DREPO</name>
<protein>
    <submittedName>
        <fullName evidence="1">Uncharacterized protein</fullName>
    </submittedName>
</protein>
<dbReference type="EMBL" id="JAIWYP010000002">
    <property type="protein sequence ID" value="KAH3860570.1"/>
    <property type="molecule type" value="Genomic_DNA"/>
</dbReference>
<sequence>MEVSTEKWKIMVNSTTNTSADIKLKYDTSTGEVRKRNCHGERRNGRTEQVLDKRFHQISHHVRLYLPRAVSILHYGCETCTLHALNERRVDVFAHKCF</sequence>
<accession>A0A9D4LKT1</accession>
<organism evidence="1 2">
    <name type="scientific">Dreissena polymorpha</name>
    <name type="common">Zebra mussel</name>
    <name type="synonym">Mytilus polymorpha</name>
    <dbReference type="NCBI Taxonomy" id="45954"/>
    <lineage>
        <taxon>Eukaryota</taxon>
        <taxon>Metazoa</taxon>
        <taxon>Spiralia</taxon>
        <taxon>Lophotrochozoa</taxon>
        <taxon>Mollusca</taxon>
        <taxon>Bivalvia</taxon>
        <taxon>Autobranchia</taxon>
        <taxon>Heteroconchia</taxon>
        <taxon>Euheterodonta</taxon>
        <taxon>Imparidentia</taxon>
        <taxon>Neoheterodontei</taxon>
        <taxon>Myida</taxon>
        <taxon>Dreissenoidea</taxon>
        <taxon>Dreissenidae</taxon>
        <taxon>Dreissena</taxon>
    </lineage>
</organism>